<dbReference type="Pfam" id="PF09110">
    <property type="entry name" value="HAND"/>
    <property type="match status" value="1"/>
</dbReference>
<dbReference type="PROSITE" id="PS51293">
    <property type="entry name" value="SANT"/>
    <property type="match status" value="1"/>
</dbReference>
<keyword evidence="8" id="KW-0156">Chromatin regulator</keyword>
<organism evidence="15 16">
    <name type="scientific">Clydaea vesicula</name>
    <dbReference type="NCBI Taxonomy" id="447962"/>
    <lineage>
        <taxon>Eukaryota</taxon>
        <taxon>Fungi</taxon>
        <taxon>Fungi incertae sedis</taxon>
        <taxon>Chytridiomycota</taxon>
        <taxon>Chytridiomycota incertae sedis</taxon>
        <taxon>Chytridiomycetes</taxon>
        <taxon>Lobulomycetales</taxon>
        <taxon>Lobulomycetaceae</taxon>
        <taxon>Clydaea</taxon>
    </lineage>
</organism>
<dbReference type="SUPFAM" id="SSF52540">
    <property type="entry name" value="P-loop containing nucleoside triphosphate hydrolases"/>
    <property type="match status" value="2"/>
</dbReference>
<evidence type="ECO:0000259" key="13">
    <source>
        <dbReference type="PROSITE" id="PS51194"/>
    </source>
</evidence>
<dbReference type="GO" id="GO:0005524">
    <property type="term" value="F:ATP binding"/>
    <property type="evidence" value="ECO:0007669"/>
    <property type="project" value="UniProtKB-KW"/>
</dbReference>
<dbReference type="InterPro" id="IPR015194">
    <property type="entry name" value="ISWI_HAND-dom"/>
</dbReference>
<dbReference type="FunFam" id="1.10.10.60:FF:000022">
    <property type="entry name" value="ISWI chromatin-remodeling complex ATPase CHR11 isoform A"/>
    <property type="match status" value="1"/>
</dbReference>
<dbReference type="FunFam" id="3.40.50.10810:FF:000002">
    <property type="entry name" value="ISWI chromatin-remodeling complex ATPase CHR11 isoform A"/>
    <property type="match status" value="1"/>
</dbReference>
<feature type="domain" description="Helicase C-terminal" evidence="13">
    <location>
        <begin position="490"/>
        <end position="629"/>
    </location>
</feature>
<dbReference type="Gene3D" id="3.40.50.10810">
    <property type="entry name" value="Tandem AAA-ATPase domain"/>
    <property type="match status" value="1"/>
</dbReference>
<sequence>MDGSFQSRHEEILVEHQEVSVKKSEDDDYLDDPAEKTVMKLSKAEQKILASKRKAEKHDQKLTFALNANALQTQNTDDRTKRVAYLLGQTDLFAHFLKKEDIEEVQAAMKKNKEKGKSKDGINRHRKTEIEEDEELLNADENQNDETVVFTESPSYIKNGVMRDYQVQGLNWLVSLFQNGINGILADEMGLGKTLQTISFIGYLKHFKNVNGPHLVIVPKSTLHNWVKEFQKWVPDIDVFLFHGMKEERSLLIKDTLLQSKFDVVITSFEMCLLEKQHLKKFSWQYIIIDEAHRIKNENSALSQIVRLFNCRNRLLLTGTPLQNNLHELWALLNFLLPDVFGSSEDFDSWFLLQGGADKQDAVVEQLHKVLRPFLLRRIKADVEKSLLPKQKTNLYVGMSSMQKSWYQKLLEKDIDAVNGNMSYKIILSLTFNTGTVAGKGKKNENKTRLLNIVMQLRKCCNHPYLFNGAEIGPPYSDQALIDNAGKMAILDKLLPMLKSQGSRVLMFSQMSRMLDIRYCRLDGSTPHEERVVSIDEYNKEGSEKFIFLLTTRAGGLGINLATADIVIMYDNDWNPQVVTEDRAHRIGQKKQVKVFRFITEDSVEEKVIDKATQKLRLDQLVIQQGRSVQPNKTASKDDLLNMIRHGAQTIMKDTESTITNENIEDIIQKSMKKTMELEEKYKQMGLDDLQKFTLDGANKESVYKWDGDDYSNKRAAEGFWIQPAKRKRKTNYDINKYYQDALRTKTNQAVPSNVRAPRHKGIQYYDFQFKPERLLELQELMNDYNLKEAGHKFPAVKPSGETMTEEEERKEKNRLEMQTVIDEAEPLTEEELAEKEALSKVGDFDHWSKRDFQLFCKANEKYGRKNLVDIAKDIEGKTLEDVEKYAKVFWERYHEINDYQRIVNKIEEGERKISQLEAVKEVLTQKISGLKSPIHQLKINYGQNRSKSYTEEEDRFVLVMLDKFGYGGDDTHEKIRQEIKRSNLFRFNWFIKSRTALEIGKRCNTLLLCLMKEKEDLEKKQLNKEKSNTQIENAVNLPESTNFTKGGRKVGASRPLRKIRSLLEKKQN</sequence>
<evidence type="ECO:0000313" key="15">
    <source>
        <dbReference type="EMBL" id="KAJ3227527.1"/>
    </source>
</evidence>
<dbReference type="GO" id="GO:0003677">
    <property type="term" value="F:DNA binding"/>
    <property type="evidence" value="ECO:0007669"/>
    <property type="project" value="InterPro"/>
</dbReference>
<dbReference type="Proteomes" id="UP001211065">
    <property type="component" value="Unassembled WGS sequence"/>
</dbReference>
<dbReference type="GO" id="GO:0034728">
    <property type="term" value="P:nucleosome organization"/>
    <property type="evidence" value="ECO:0007669"/>
    <property type="project" value="TreeGrafter"/>
</dbReference>
<dbReference type="GO" id="GO:0042393">
    <property type="term" value="F:histone binding"/>
    <property type="evidence" value="ECO:0007669"/>
    <property type="project" value="TreeGrafter"/>
</dbReference>
<keyword evidence="6" id="KW-0347">Helicase</keyword>
<dbReference type="AlphaFoldDB" id="A0AAD5XZ08"/>
<dbReference type="InterPro" id="IPR014001">
    <property type="entry name" value="Helicase_ATP-bd"/>
</dbReference>
<keyword evidence="10" id="KW-0175">Coiled coil</keyword>
<dbReference type="Pfam" id="PF09111">
    <property type="entry name" value="SLIDE"/>
    <property type="match status" value="1"/>
</dbReference>
<dbReference type="GO" id="GO:0016887">
    <property type="term" value="F:ATP hydrolysis activity"/>
    <property type="evidence" value="ECO:0007669"/>
    <property type="project" value="TreeGrafter"/>
</dbReference>
<proteinExistence type="inferred from homology"/>
<dbReference type="InterPro" id="IPR036306">
    <property type="entry name" value="ISWI_HAND-dom_sf"/>
</dbReference>
<dbReference type="PROSITE" id="PS51192">
    <property type="entry name" value="HELICASE_ATP_BIND_1"/>
    <property type="match status" value="1"/>
</dbReference>
<evidence type="ECO:0000256" key="2">
    <source>
        <dbReference type="ARBA" id="ARBA00009687"/>
    </source>
</evidence>
<evidence type="ECO:0000256" key="4">
    <source>
        <dbReference type="ARBA" id="ARBA00022741"/>
    </source>
</evidence>
<evidence type="ECO:0000256" key="5">
    <source>
        <dbReference type="ARBA" id="ARBA00022801"/>
    </source>
</evidence>
<evidence type="ECO:0000259" key="14">
    <source>
        <dbReference type="PROSITE" id="PS51293"/>
    </source>
</evidence>
<evidence type="ECO:0000256" key="7">
    <source>
        <dbReference type="ARBA" id="ARBA00022840"/>
    </source>
</evidence>
<comment type="caution">
    <text evidence="15">The sequence shown here is derived from an EMBL/GenBank/DDBJ whole genome shotgun (WGS) entry which is preliminary data.</text>
</comment>
<dbReference type="GO" id="GO:0140658">
    <property type="term" value="F:ATP-dependent chromatin remodeler activity"/>
    <property type="evidence" value="ECO:0007669"/>
    <property type="project" value="TreeGrafter"/>
</dbReference>
<dbReference type="GO" id="GO:0004386">
    <property type="term" value="F:helicase activity"/>
    <property type="evidence" value="ECO:0007669"/>
    <property type="project" value="UniProtKB-KW"/>
</dbReference>
<comment type="similarity">
    <text evidence="2">Belongs to the SNF2/RAD54 helicase family. ISWI subfamily.</text>
</comment>
<dbReference type="InterPro" id="IPR009057">
    <property type="entry name" value="Homeodomain-like_sf"/>
</dbReference>
<dbReference type="InterPro" id="IPR044754">
    <property type="entry name" value="Isw1/2_DEXHc"/>
</dbReference>
<dbReference type="SUPFAM" id="SSF101224">
    <property type="entry name" value="HAND domain of the nucleosome remodeling ATPase ISWI"/>
    <property type="match status" value="1"/>
</dbReference>
<keyword evidence="5" id="KW-0378">Hydrolase</keyword>
<evidence type="ECO:0000256" key="9">
    <source>
        <dbReference type="ARBA" id="ARBA00023242"/>
    </source>
</evidence>
<dbReference type="SMART" id="SM00717">
    <property type="entry name" value="SANT"/>
    <property type="match status" value="2"/>
</dbReference>
<dbReference type="CDD" id="cd17997">
    <property type="entry name" value="DEXHc_SMARCA1_SMARCA5"/>
    <property type="match status" value="1"/>
</dbReference>
<feature type="coiled-coil region" evidence="10">
    <location>
        <begin position="900"/>
        <end position="927"/>
    </location>
</feature>
<dbReference type="GO" id="GO:0000785">
    <property type="term" value="C:chromatin"/>
    <property type="evidence" value="ECO:0007669"/>
    <property type="project" value="TreeGrafter"/>
</dbReference>
<dbReference type="Gene3D" id="1.10.1040.30">
    <property type="entry name" value="ISWI, HAND domain"/>
    <property type="match status" value="1"/>
</dbReference>
<comment type="subcellular location">
    <subcellularLocation>
        <location evidence="1">Nucleus</location>
    </subcellularLocation>
</comment>
<dbReference type="SUPFAM" id="SSF46689">
    <property type="entry name" value="Homeodomain-like"/>
    <property type="match status" value="2"/>
</dbReference>
<dbReference type="InterPro" id="IPR027417">
    <property type="entry name" value="P-loop_NTPase"/>
</dbReference>
<dbReference type="CDD" id="cd00167">
    <property type="entry name" value="SANT"/>
    <property type="match status" value="1"/>
</dbReference>
<evidence type="ECO:0000313" key="16">
    <source>
        <dbReference type="Proteomes" id="UP001211065"/>
    </source>
</evidence>
<dbReference type="GO" id="GO:0005634">
    <property type="term" value="C:nucleus"/>
    <property type="evidence" value="ECO:0007669"/>
    <property type="project" value="UniProtKB-SubCell"/>
</dbReference>
<protein>
    <submittedName>
        <fullName evidence="15">Uncharacterized protein</fullName>
    </submittedName>
</protein>
<evidence type="ECO:0000259" key="12">
    <source>
        <dbReference type="PROSITE" id="PS51192"/>
    </source>
</evidence>
<keyword evidence="9" id="KW-0539">Nucleus</keyword>
<evidence type="ECO:0000256" key="11">
    <source>
        <dbReference type="SAM" id="MobiDB-lite"/>
    </source>
</evidence>
<evidence type="ECO:0000256" key="6">
    <source>
        <dbReference type="ARBA" id="ARBA00022806"/>
    </source>
</evidence>
<dbReference type="Gene3D" id="1.10.10.60">
    <property type="entry name" value="Homeodomain-like"/>
    <property type="match status" value="2"/>
</dbReference>
<dbReference type="PANTHER" id="PTHR45623:SF49">
    <property type="entry name" value="SWI_SNF-RELATED MATRIX-ASSOCIATED ACTIN-DEPENDENT REGULATOR OF CHROMATIN SUBFAMILY A MEMBER 5"/>
    <property type="match status" value="1"/>
</dbReference>
<dbReference type="Pfam" id="PF00271">
    <property type="entry name" value="Helicase_C"/>
    <property type="match status" value="1"/>
</dbReference>
<name>A0AAD5XZ08_9FUNG</name>
<keyword evidence="7" id="KW-0067">ATP-binding</keyword>
<dbReference type="Gene3D" id="3.40.50.300">
    <property type="entry name" value="P-loop containing nucleotide triphosphate hydrolases"/>
    <property type="match status" value="1"/>
</dbReference>
<evidence type="ECO:0000256" key="1">
    <source>
        <dbReference type="ARBA" id="ARBA00004123"/>
    </source>
</evidence>
<dbReference type="InterPro" id="IPR049730">
    <property type="entry name" value="SNF2/RAD54-like_C"/>
</dbReference>
<dbReference type="InterPro" id="IPR001005">
    <property type="entry name" value="SANT/Myb"/>
</dbReference>
<dbReference type="CDD" id="cd18793">
    <property type="entry name" value="SF2_C_SNF"/>
    <property type="match status" value="1"/>
</dbReference>
<keyword evidence="16" id="KW-1185">Reference proteome</keyword>
<dbReference type="InterPro" id="IPR000330">
    <property type="entry name" value="SNF2_N"/>
</dbReference>
<dbReference type="PANTHER" id="PTHR45623">
    <property type="entry name" value="CHROMODOMAIN-HELICASE-DNA-BINDING PROTEIN 3-RELATED-RELATED"/>
    <property type="match status" value="1"/>
</dbReference>
<accession>A0AAD5XZ08</accession>
<reference evidence="15" key="1">
    <citation type="submission" date="2020-05" db="EMBL/GenBank/DDBJ databases">
        <title>Phylogenomic resolution of chytrid fungi.</title>
        <authorList>
            <person name="Stajich J.E."/>
            <person name="Amses K."/>
            <person name="Simmons R."/>
            <person name="Seto K."/>
            <person name="Myers J."/>
            <person name="Bonds A."/>
            <person name="Quandt C.A."/>
            <person name="Barry K."/>
            <person name="Liu P."/>
            <person name="Grigoriev I."/>
            <person name="Longcore J.E."/>
            <person name="James T.Y."/>
        </authorList>
    </citation>
    <scope>NUCLEOTIDE SEQUENCE</scope>
    <source>
        <strain evidence="15">JEL0476</strain>
    </source>
</reference>
<dbReference type="InterPro" id="IPR017884">
    <property type="entry name" value="SANT_dom"/>
</dbReference>
<dbReference type="InterPro" id="IPR015195">
    <property type="entry name" value="SLIDE"/>
</dbReference>
<evidence type="ECO:0000256" key="8">
    <source>
        <dbReference type="ARBA" id="ARBA00022853"/>
    </source>
</evidence>
<dbReference type="EMBL" id="JADGJW010000015">
    <property type="protein sequence ID" value="KAJ3227527.1"/>
    <property type="molecule type" value="Genomic_DNA"/>
</dbReference>
<dbReference type="SMART" id="SM00487">
    <property type="entry name" value="DEXDc"/>
    <property type="match status" value="1"/>
</dbReference>
<dbReference type="InterPro" id="IPR038718">
    <property type="entry name" value="SNF2-like_sf"/>
</dbReference>
<keyword evidence="3" id="KW-0677">Repeat</keyword>
<feature type="coiled-coil region" evidence="10">
    <location>
        <begin position="1011"/>
        <end position="1038"/>
    </location>
</feature>
<feature type="domain" description="SANT" evidence="14">
    <location>
        <begin position="843"/>
        <end position="895"/>
    </location>
</feature>
<keyword evidence="4" id="KW-0547">Nucleotide-binding</keyword>
<dbReference type="GO" id="GO:0031491">
    <property type="term" value="F:nucleosome binding"/>
    <property type="evidence" value="ECO:0007669"/>
    <property type="project" value="InterPro"/>
</dbReference>
<dbReference type="SMART" id="SM00490">
    <property type="entry name" value="HELICc"/>
    <property type="match status" value="1"/>
</dbReference>
<feature type="region of interest" description="Disordered" evidence="11">
    <location>
        <begin position="111"/>
        <end position="134"/>
    </location>
</feature>
<dbReference type="Pfam" id="PF00176">
    <property type="entry name" value="SNF2-rel_dom"/>
    <property type="match status" value="1"/>
</dbReference>
<evidence type="ECO:0000256" key="10">
    <source>
        <dbReference type="SAM" id="Coils"/>
    </source>
</evidence>
<gene>
    <name evidence="15" type="ORF">HK099_001678</name>
</gene>
<dbReference type="PROSITE" id="PS51194">
    <property type="entry name" value="HELICASE_CTER"/>
    <property type="match status" value="1"/>
</dbReference>
<dbReference type="InterPro" id="IPR001650">
    <property type="entry name" value="Helicase_C-like"/>
</dbReference>
<dbReference type="GO" id="GO:0045944">
    <property type="term" value="P:positive regulation of transcription by RNA polymerase II"/>
    <property type="evidence" value="ECO:0007669"/>
    <property type="project" value="UniProtKB-ARBA"/>
</dbReference>
<evidence type="ECO:0000256" key="3">
    <source>
        <dbReference type="ARBA" id="ARBA00022737"/>
    </source>
</evidence>
<feature type="domain" description="Helicase ATP-binding" evidence="12">
    <location>
        <begin position="174"/>
        <end position="339"/>
    </location>
</feature>